<evidence type="ECO:0000313" key="3">
    <source>
        <dbReference type="Proteomes" id="UP001056012"/>
    </source>
</evidence>
<proteinExistence type="predicted"/>
<dbReference type="Proteomes" id="UP001056012">
    <property type="component" value="Chromosome 4"/>
</dbReference>
<dbReference type="OrthoDB" id="3795810at2759"/>
<dbReference type="EMBL" id="CP089277">
    <property type="protein sequence ID" value="USP79303.1"/>
    <property type="molecule type" value="Genomic_DNA"/>
</dbReference>
<sequence>MLYDPYNLVFLTISTRKMSSPMGGPAAAAQTAADEAFEREKAAIISYEDGWDRWDGPIWPVGYVQCRMREFGPVLNPHLIMDRMADETFGGVEADDYVWPGARNTDEGGKTPESE</sequence>
<accession>A0A9Q8ZEK3</accession>
<evidence type="ECO:0000256" key="1">
    <source>
        <dbReference type="SAM" id="MobiDB-lite"/>
    </source>
</evidence>
<feature type="region of interest" description="Disordered" evidence="1">
    <location>
        <begin position="96"/>
        <end position="115"/>
    </location>
</feature>
<organism evidence="2 3">
    <name type="scientific">Curvularia clavata</name>
    <dbReference type="NCBI Taxonomy" id="95742"/>
    <lineage>
        <taxon>Eukaryota</taxon>
        <taxon>Fungi</taxon>
        <taxon>Dikarya</taxon>
        <taxon>Ascomycota</taxon>
        <taxon>Pezizomycotina</taxon>
        <taxon>Dothideomycetes</taxon>
        <taxon>Pleosporomycetidae</taxon>
        <taxon>Pleosporales</taxon>
        <taxon>Pleosporineae</taxon>
        <taxon>Pleosporaceae</taxon>
        <taxon>Curvularia</taxon>
    </lineage>
</organism>
<name>A0A9Q8ZEK3_CURCL</name>
<protein>
    <submittedName>
        <fullName evidence="2">Uncharacterized protein</fullName>
    </submittedName>
</protein>
<keyword evidence="3" id="KW-1185">Reference proteome</keyword>
<feature type="compositionally biased region" description="Basic and acidic residues" evidence="1">
    <location>
        <begin position="104"/>
        <end position="115"/>
    </location>
</feature>
<dbReference type="AlphaFoldDB" id="A0A9Q8ZEK3"/>
<gene>
    <name evidence="2" type="ORF">yc1106_06577</name>
</gene>
<evidence type="ECO:0000313" key="2">
    <source>
        <dbReference type="EMBL" id="USP79303.1"/>
    </source>
</evidence>
<reference evidence="2" key="1">
    <citation type="submission" date="2021-12" db="EMBL/GenBank/DDBJ databases">
        <title>Curvularia clavata genome.</title>
        <authorList>
            <person name="Cao Y."/>
        </authorList>
    </citation>
    <scope>NUCLEOTIDE SEQUENCE</scope>
    <source>
        <strain evidence="2">Yc1106</strain>
    </source>
</reference>
<dbReference type="VEuPathDB" id="FungiDB:yc1106_06577"/>